<feature type="transmembrane region" description="Helical" evidence="8">
    <location>
        <begin position="153"/>
        <end position="172"/>
    </location>
</feature>
<feature type="compositionally biased region" description="Polar residues" evidence="7">
    <location>
        <begin position="393"/>
        <end position="402"/>
    </location>
</feature>
<dbReference type="InterPro" id="IPR010920">
    <property type="entry name" value="LSM_dom_sf"/>
</dbReference>
<dbReference type="Gene3D" id="1.10.287.1260">
    <property type="match status" value="1"/>
</dbReference>
<comment type="subcellular location">
    <subcellularLocation>
        <location evidence="1">Cell membrane</location>
        <topology evidence="1">Multi-pass membrane protein</topology>
    </subcellularLocation>
</comment>
<feature type="transmembrane region" description="Helical" evidence="8">
    <location>
        <begin position="72"/>
        <end position="95"/>
    </location>
</feature>
<feature type="domain" description="Mechanosensitive ion channel MscS C-terminal" evidence="10">
    <location>
        <begin position="271"/>
        <end position="360"/>
    </location>
</feature>
<feature type="transmembrane region" description="Helical" evidence="8">
    <location>
        <begin position="178"/>
        <end position="196"/>
    </location>
</feature>
<protein>
    <submittedName>
        <fullName evidence="12">Mechanosensitive ion channel protein MscS</fullName>
    </submittedName>
</protein>
<evidence type="ECO:0000259" key="10">
    <source>
        <dbReference type="Pfam" id="PF21082"/>
    </source>
</evidence>
<evidence type="ECO:0000256" key="6">
    <source>
        <dbReference type="ARBA" id="ARBA00023136"/>
    </source>
</evidence>
<dbReference type="Proteomes" id="UP000233597">
    <property type="component" value="Unassembled WGS sequence"/>
</dbReference>
<organism evidence="12 13">
    <name type="scientific">Thalassospira marina</name>
    <dbReference type="NCBI Taxonomy" id="2048283"/>
    <lineage>
        <taxon>Bacteria</taxon>
        <taxon>Pseudomonadati</taxon>
        <taxon>Pseudomonadota</taxon>
        <taxon>Alphaproteobacteria</taxon>
        <taxon>Rhodospirillales</taxon>
        <taxon>Thalassospiraceae</taxon>
        <taxon>Thalassospira</taxon>
    </lineage>
</organism>
<dbReference type="InterPro" id="IPR049142">
    <property type="entry name" value="MS_channel_1st"/>
</dbReference>
<evidence type="ECO:0000256" key="3">
    <source>
        <dbReference type="ARBA" id="ARBA00022475"/>
    </source>
</evidence>
<sequence>MEEVTSGFEDLNDKVVVKFTDWADMVGGGDIGRAIVAIVILLFFITIRKFLAHGVVGGIRRLADQHKHQTMAMILNALQTPIEVFVVLLGIYFSVEVMEFSDKTDAAIFNVLRVFVIATIFWAFYRVVEPLALGFNTFAGRFGAGLADDLRQFFIRCVRTLVVVLAGVALLEDWGIDVSAFLGGLGLAGMAVALAAKDSVANVFGGLTIFADKLFKRGDWIETPHFEGVVEFVGLRATKVRTFSKAMVVMPNAEIVDSPVINWSRMTHRRIKMVIGVEYRTSADQIENIIERLRDFLQQDEDVAQEDVPQMVHLADFGSSSINIDLYYFTNTTDWQEWRDIRNRHIIAFKRIIEEEGASFAFPSQSLYVESMPDMKMSRASANQDDQNKHQNQRQQTPEKMG</sequence>
<dbReference type="InterPro" id="IPR011014">
    <property type="entry name" value="MscS_channel_TM-2"/>
</dbReference>
<evidence type="ECO:0000256" key="4">
    <source>
        <dbReference type="ARBA" id="ARBA00022692"/>
    </source>
</evidence>
<comment type="similarity">
    <text evidence="2">Belongs to the MscS (TC 1.A.23) family.</text>
</comment>
<gene>
    <name evidence="12" type="ORF">COO20_09165</name>
</gene>
<dbReference type="InterPro" id="IPR045042">
    <property type="entry name" value="YnaI-like"/>
</dbReference>
<dbReference type="PANTHER" id="PTHR43634">
    <property type="entry name" value="OW CONDUCTANCE MECHANOSENSITIVE CHANNEL"/>
    <property type="match status" value="1"/>
</dbReference>
<dbReference type="Gene3D" id="2.30.30.60">
    <property type="match status" value="1"/>
</dbReference>
<keyword evidence="3" id="KW-1003">Cell membrane</keyword>
<evidence type="ECO:0000256" key="7">
    <source>
        <dbReference type="SAM" id="MobiDB-lite"/>
    </source>
</evidence>
<dbReference type="Pfam" id="PF21082">
    <property type="entry name" value="MS_channel_3rd"/>
    <property type="match status" value="1"/>
</dbReference>
<proteinExistence type="inferred from homology"/>
<feature type="transmembrane region" description="Helical" evidence="8">
    <location>
        <begin position="107"/>
        <end position="125"/>
    </location>
</feature>
<dbReference type="AlphaFoldDB" id="A0A2N3KUU4"/>
<dbReference type="GO" id="GO:0005886">
    <property type="term" value="C:plasma membrane"/>
    <property type="evidence" value="ECO:0007669"/>
    <property type="project" value="UniProtKB-SubCell"/>
</dbReference>
<evidence type="ECO:0000259" key="9">
    <source>
        <dbReference type="Pfam" id="PF00924"/>
    </source>
</evidence>
<evidence type="ECO:0000256" key="2">
    <source>
        <dbReference type="ARBA" id="ARBA00008017"/>
    </source>
</evidence>
<name>A0A2N3KUU4_9PROT</name>
<feature type="transmembrane region" description="Helical" evidence="8">
    <location>
        <begin position="31"/>
        <end position="51"/>
    </location>
</feature>
<dbReference type="InterPro" id="IPR006685">
    <property type="entry name" value="MscS_channel_2nd"/>
</dbReference>
<accession>A0A2N3KUU4</accession>
<dbReference type="InterPro" id="IPR023408">
    <property type="entry name" value="MscS_beta-dom_sf"/>
</dbReference>
<keyword evidence="6 8" id="KW-0472">Membrane</keyword>
<evidence type="ECO:0000256" key="1">
    <source>
        <dbReference type="ARBA" id="ARBA00004651"/>
    </source>
</evidence>
<dbReference type="Pfam" id="PF21088">
    <property type="entry name" value="MS_channel_1st"/>
    <property type="match status" value="1"/>
</dbReference>
<dbReference type="InterPro" id="IPR011066">
    <property type="entry name" value="MscS_channel_C_sf"/>
</dbReference>
<dbReference type="Gene3D" id="3.30.70.100">
    <property type="match status" value="1"/>
</dbReference>
<dbReference type="SUPFAM" id="SSF50182">
    <property type="entry name" value="Sm-like ribonucleoproteins"/>
    <property type="match status" value="1"/>
</dbReference>
<evidence type="ECO:0000256" key="5">
    <source>
        <dbReference type="ARBA" id="ARBA00022989"/>
    </source>
</evidence>
<evidence type="ECO:0000259" key="11">
    <source>
        <dbReference type="Pfam" id="PF21088"/>
    </source>
</evidence>
<dbReference type="RefSeq" id="WP_101265791.1">
    <property type="nucleotide sequence ID" value="NZ_NWTK01000005.1"/>
</dbReference>
<dbReference type="InterPro" id="IPR049278">
    <property type="entry name" value="MS_channel_C"/>
</dbReference>
<evidence type="ECO:0000313" key="13">
    <source>
        <dbReference type="Proteomes" id="UP000233597"/>
    </source>
</evidence>
<dbReference type="GO" id="GO:0008381">
    <property type="term" value="F:mechanosensitive monoatomic ion channel activity"/>
    <property type="evidence" value="ECO:0007669"/>
    <property type="project" value="UniProtKB-ARBA"/>
</dbReference>
<reference evidence="12 13" key="1">
    <citation type="submission" date="2017-09" db="EMBL/GenBank/DDBJ databases">
        <title>Biodiversity and function of Thalassospira species in the particle-attached aromatic-hydrocarbon-degrading consortia from the surface seawater of the South China Sea.</title>
        <authorList>
            <person name="Dong C."/>
            <person name="Liu R."/>
            <person name="Shao Z."/>
        </authorList>
    </citation>
    <scope>NUCLEOTIDE SEQUENCE [LARGE SCALE GENOMIC DNA]</scope>
    <source>
        <strain evidence="12 13">CSC1P2</strain>
    </source>
</reference>
<dbReference type="PANTHER" id="PTHR43634:SF2">
    <property type="entry name" value="LOW CONDUCTANCE MECHANOSENSITIVE CHANNEL YNAI"/>
    <property type="match status" value="1"/>
</dbReference>
<feature type="domain" description="Mechanosensitive ion channel transmembrane helices 2/3" evidence="11">
    <location>
        <begin position="157"/>
        <end position="197"/>
    </location>
</feature>
<keyword evidence="5 8" id="KW-1133">Transmembrane helix</keyword>
<dbReference type="SUPFAM" id="SSF82689">
    <property type="entry name" value="Mechanosensitive channel protein MscS (YggB), C-terminal domain"/>
    <property type="match status" value="1"/>
</dbReference>
<comment type="caution">
    <text evidence="12">The sequence shown here is derived from an EMBL/GenBank/DDBJ whole genome shotgun (WGS) entry which is preliminary data.</text>
</comment>
<evidence type="ECO:0000313" key="12">
    <source>
        <dbReference type="EMBL" id="PKR54307.1"/>
    </source>
</evidence>
<dbReference type="OrthoDB" id="9814206at2"/>
<feature type="domain" description="Mechanosensitive ion channel MscS" evidence="9">
    <location>
        <begin position="198"/>
        <end position="265"/>
    </location>
</feature>
<feature type="region of interest" description="Disordered" evidence="7">
    <location>
        <begin position="373"/>
        <end position="402"/>
    </location>
</feature>
<keyword evidence="4 8" id="KW-0812">Transmembrane</keyword>
<dbReference type="SUPFAM" id="SSF82861">
    <property type="entry name" value="Mechanosensitive channel protein MscS (YggB), transmembrane region"/>
    <property type="match status" value="1"/>
</dbReference>
<dbReference type="Pfam" id="PF00924">
    <property type="entry name" value="MS_channel_2nd"/>
    <property type="match status" value="1"/>
</dbReference>
<evidence type="ECO:0000256" key="8">
    <source>
        <dbReference type="SAM" id="Phobius"/>
    </source>
</evidence>
<dbReference type="EMBL" id="NWTK01000005">
    <property type="protein sequence ID" value="PKR54307.1"/>
    <property type="molecule type" value="Genomic_DNA"/>
</dbReference>